<name>A0A106BGP7_THIDE</name>
<keyword evidence="3" id="KW-1005">Bacterial flagellum biogenesis</keyword>
<dbReference type="InterPro" id="IPR008622">
    <property type="entry name" value="FliT"/>
</dbReference>
<evidence type="ECO:0000313" key="6">
    <source>
        <dbReference type="EMBL" id="KVW92212.1"/>
    </source>
</evidence>
<comment type="caution">
    <text evidence="6">The sequence shown here is derived from an EMBL/GenBank/DDBJ whole genome shotgun (WGS) entry which is preliminary data.</text>
</comment>
<evidence type="ECO:0000256" key="5">
    <source>
        <dbReference type="ARBA" id="ARBA00093797"/>
    </source>
</evidence>
<keyword evidence="7" id="KW-1185">Reference proteome</keyword>
<organism evidence="6 7">
    <name type="scientific">Thiobacillus denitrificans</name>
    <dbReference type="NCBI Taxonomy" id="36861"/>
    <lineage>
        <taxon>Bacteria</taxon>
        <taxon>Pseudomonadati</taxon>
        <taxon>Pseudomonadota</taxon>
        <taxon>Betaproteobacteria</taxon>
        <taxon>Nitrosomonadales</taxon>
        <taxon>Thiobacillaceae</taxon>
        <taxon>Thiobacillus</taxon>
    </lineage>
</organism>
<dbReference type="PATRIC" id="fig|36861.3.peg.3134"/>
<evidence type="ECO:0000313" key="7">
    <source>
        <dbReference type="Proteomes" id="UP000064243"/>
    </source>
</evidence>
<accession>A0A106BGP7</accession>
<protein>
    <recommendedName>
        <fullName evidence="5">Flagellar protein FliT</fullName>
    </recommendedName>
</protein>
<dbReference type="Pfam" id="PF05400">
    <property type="entry name" value="FliT"/>
    <property type="match status" value="1"/>
</dbReference>
<reference evidence="6 7" key="1">
    <citation type="journal article" date="2015" name="Appl. Environ. Microbiol.">
        <title>Aerobic and Anaerobic Thiosulfate Oxidation by a Cold-Adapted, Subglacial Chemoautotroph.</title>
        <authorList>
            <person name="Harrold Z.R."/>
            <person name="Skidmore M.L."/>
            <person name="Hamilton T.L."/>
            <person name="Desch L."/>
            <person name="Amada K."/>
            <person name="van Gelder W."/>
            <person name="Glover K."/>
            <person name="Roden E.E."/>
            <person name="Boyd E.S."/>
        </authorList>
    </citation>
    <scope>NUCLEOTIDE SEQUENCE [LARGE SCALE GENOMIC DNA]</scope>
    <source>
        <strain evidence="6 7">RG</strain>
    </source>
</reference>
<evidence type="ECO:0000256" key="2">
    <source>
        <dbReference type="ARBA" id="ARBA00022490"/>
    </source>
</evidence>
<sequence length="94" mass="10743">MRLLARTKQWGELPALEAQYSGLVDRLKAIEAQEPLDESQSARKYRLLSRIIADHDEICSFVMPQLATLEDALKSLERQHRLHKAYGQADEAPL</sequence>
<gene>
    <name evidence="6" type="ORF">ABW22_15910</name>
</gene>
<evidence type="ECO:0000256" key="3">
    <source>
        <dbReference type="ARBA" id="ARBA00022795"/>
    </source>
</evidence>
<keyword evidence="2" id="KW-0963">Cytoplasm</keyword>
<dbReference type="Proteomes" id="UP000064243">
    <property type="component" value="Unassembled WGS sequence"/>
</dbReference>
<dbReference type="EMBL" id="LDUG01000060">
    <property type="protein sequence ID" value="KVW92212.1"/>
    <property type="molecule type" value="Genomic_DNA"/>
</dbReference>
<comment type="subcellular location">
    <subcellularLocation>
        <location evidence="1">Cytoplasm</location>
        <location evidence="1">Cytosol</location>
    </subcellularLocation>
</comment>
<evidence type="ECO:0000256" key="4">
    <source>
        <dbReference type="ARBA" id="ARBA00023186"/>
    </source>
</evidence>
<dbReference type="AlphaFoldDB" id="A0A106BGP7"/>
<proteinExistence type="predicted"/>
<dbReference type="Gene3D" id="1.20.58.380">
    <property type="entry name" value="Flagellar protein flit"/>
    <property type="match status" value="1"/>
</dbReference>
<evidence type="ECO:0000256" key="1">
    <source>
        <dbReference type="ARBA" id="ARBA00004514"/>
    </source>
</evidence>
<keyword evidence="4" id="KW-0143">Chaperone</keyword>
<dbReference type="GO" id="GO:0044781">
    <property type="term" value="P:bacterial-type flagellum organization"/>
    <property type="evidence" value="ECO:0007669"/>
    <property type="project" value="UniProtKB-KW"/>
</dbReference>